<protein>
    <recommendedName>
        <fullName evidence="3">Aspartyl-phosphate phosphatase Spo0E family protein</fullName>
    </recommendedName>
</protein>
<dbReference type="SUPFAM" id="SSF140500">
    <property type="entry name" value="BAS1536-like"/>
    <property type="match status" value="1"/>
</dbReference>
<dbReference type="InterPro" id="IPR037208">
    <property type="entry name" value="Spo0E-like_sf"/>
</dbReference>
<dbReference type="Proteomes" id="UP000031967">
    <property type="component" value="Unassembled WGS sequence"/>
</dbReference>
<evidence type="ECO:0000313" key="1">
    <source>
        <dbReference type="EMBL" id="KIL38971.1"/>
    </source>
</evidence>
<dbReference type="InterPro" id="IPR036638">
    <property type="entry name" value="HLH_DNA-bd_sf"/>
</dbReference>
<evidence type="ECO:0008006" key="3">
    <source>
        <dbReference type="Google" id="ProtNLM"/>
    </source>
</evidence>
<reference evidence="1 2" key="1">
    <citation type="submission" date="2014-12" db="EMBL/GenBank/DDBJ databases">
        <title>Draft genome sequence of Paenibacillus kamchatkensis strain B-2647.</title>
        <authorList>
            <person name="Karlyshev A.V."/>
            <person name="Kudryashova E.B."/>
        </authorList>
    </citation>
    <scope>NUCLEOTIDE SEQUENCE [LARGE SCALE GENOMIC DNA]</scope>
    <source>
        <strain evidence="1 2">VKM B-2647</strain>
    </source>
</reference>
<sequence length="65" mass="7826">MSKLDDKQLCRVIEQLRQELLEAVQRVDYNFQNARVLEISEMLDRYIANYTRLQSKMSHSFNKMS</sequence>
<comment type="caution">
    <text evidence="1">The sequence shown here is derived from an EMBL/GenBank/DDBJ whole genome shotgun (WGS) entry which is preliminary data.</text>
</comment>
<keyword evidence="2" id="KW-1185">Reference proteome</keyword>
<dbReference type="InterPro" id="IPR018540">
    <property type="entry name" value="Spo0E-like"/>
</dbReference>
<gene>
    <name evidence="1" type="ORF">SD70_23300</name>
</gene>
<accession>A0ABR5AD53</accession>
<organism evidence="1 2">
    <name type="scientific">Gordoniibacillus kamchatkensis</name>
    <dbReference type="NCBI Taxonomy" id="1590651"/>
    <lineage>
        <taxon>Bacteria</taxon>
        <taxon>Bacillati</taxon>
        <taxon>Bacillota</taxon>
        <taxon>Bacilli</taxon>
        <taxon>Bacillales</taxon>
        <taxon>Paenibacillaceae</taxon>
        <taxon>Gordoniibacillus</taxon>
    </lineage>
</organism>
<proteinExistence type="predicted"/>
<dbReference type="Pfam" id="PF09388">
    <property type="entry name" value="SpoOE-like"/>
    <property type="match status" value="1"/>
</dbReference>
<dbReference type="Gene3D" id="4.10.280.10">
    <property type="entry name" value="Helix-loop-helix DNA-binding domain"/>
    <property type="match status" value="1"/>
</dbReference>
<dbReference type="RefSeq" id="WP_041050151.1">
    <property type="nucleotide sequence ID" value="NZ_JXAK01000047.1"/>
</dbReference>
<name>A0ABR5AD53_9BACL</name>
<dbReference type="EMBL" id="JXAK01000047">
    <property type="protein sequence ID" value="KIL38971.1"/>
    <property type="molecule type" value="Genomic_DNA"/>
</dbReference>
<evidence type="ECO:0000313" key="2">
    <source>
        <dbReference type="Proteomes" id="UP000031967"/>
    </source>
</evidence>